<feature type="region of interest" description="Disordered" evidence="15">
    <location>
        <begin position="374"/>
        <end position="395"/>
    </location>
</feature>
<dbReference type="InterPro" id="IPR002401">
    <property type="entry name" value="Cyt_P450_E_grp-I"/>
</dbReference>
<name>A0AAN7RKA4_MYCAM</name>
<evidence type="ECO:0000256" key="14">
    <source>
        <dbReference type="RuleBase" id="RU000461"/>
    </source>
</evidence>
<evidence type="ECO:0000256" key="13">
    <source>
        <dbReference type="PIRSR" id="PIRSR602401-1"/>
    </source>
</evidence>
<keyword evidence="8" id="KW-0492">Microsome</keyword>
<protein>
    <recommendedName>
        <fullName evidence="19">Cytochrome P450</fullName>
    </recommendedName>
</protein>
<comment type="similarity">
    <text evidence="4 14">Belongs to the cytochrome P450 family.</text>
</comment>
<dbReference type="GO" id="GO:0019825">
    <property type="term" value="F:oxygen binding"/>
    <property type="evidence" value="ECO:0007669"/>
    <property type="project" value="InterPro"/>
</dbReference>
<keyword evidence="6 13" id="KW-0479">Metal-binding</keyword>
<evidence type="ECO:0000256" key="4">
    <source>
        <dbReference type="ARBA" id="ARBA00010617"/>
    </source>
</evidence>
<feature type="binding site" description="axial binding residue" evidence="13">
    <location>
        <position position="548"/>
    </location>
    <ligand>
        <name>heme</name>
        <dbReference type="ChEBI" id="CHEBI:30413"/>
    </ligand>
    <ligandPart>
        <name>Fe</name>
        <dbReference type="ChEBI" id="CHEBI:18248"/>
    </ligandPart>
</feature>
<dbReference type="PRINTS" id="PR00385">
    <property type="entry name" value="P450"/>
</dbReference>
<dbReference type="InterPro" id="IPR017972">
    <property type="entry name" value="Cyt_P450_CS"/>
</dbReference>
<dbReference type="Proteomes" id="UP001333110">
    <property type="component" value="Unassembled WGS sequence"/>
</dbReference>
<keyword evidence="18" id="KW-1185">Reference proteome</keyword>
<dbReference type="InterPro" id="IPR050182">
    <property type="entry name" value="Cytochrome_P450_fam2"/>
</dbReference>
<evidence type="ECO:0000256" key="16">
    <source>
        <dbReference type="SAM" id="Phobius"/>
    </source>
</evidence>
<dbReference type="InterPro" id="IPR020469">
    <property type="entry name" value="Cyt_P450_CYP2_fam"/>
</dbReference>
<dbReference type="PROSITE" id="PS00086">
    <property type="entry name" value="CYTOCHROME_P450"/>
    <property type="match status" value="1"/>
</dbReference>
<sequence>MPSVCPSRGVLGCGASPLGSTALPAPLGLLSFGGGAPVSRRGGSYIAKGGSYIAKGGSYIAKGGPYIAKGGGPYTSRRGGWRRAGVLSIALALGAGALLLFWGRRRRRGGDKLPPGPTPLPFLGNVLQVEVTQLIASLRKLSATYGPIFTFHLGSRPCVVLSGYRLLKEALVDHAEEFSGRGDFPAVQQWSRGNGIVYGTGERWRQLRRFAIVTLKSFGMGKRGAEERVAEEAQHLLRHLRQTRGRPFDPTFLLSCAGSNVICRLVFGERFDYGDERFLALMGLINANWKLMSSTWGQLLFIFPNVMRFVPGPHRQIHANYLRLAEFVAERVRRNRQTLDPQNPRDFIDCFLLKMQQVPASSLGCRNFPPGCRNRRRRATGGLPRQEKGNPDTHFTEDTLSKTTVNLFFAGTETVSSTLKYGLRILLRHPEVEARLQEEIDRVIGRHRSPRMEDRGRMPYADAVVHEIQRFADIVPMGVPHATTRDVRLGGYTIPKGMNVIPLLCTSQSDPGRFANPQAFDPGHFLDENGRFKRNDAFMAFSAGKRVCLGEGLAVTELFIFLTAILQHFRLKAEEDPAAIDITPESSGLGNIPRPYLLSLLPR</sequence>
<keyword evidence="10 13" id="KW-0408">Iron</keyword>
<keyword evidence="12 16" id="KW-0472">Membrane</keyword>
<evidence type="ECO:0000256" key="15">
    <source>
        <dbReference type="SAM" id="MobiDB-lite"/>
    </source>
</evidence>
<dbReference type="AlphaFoldDB" id="A0AAN7RKA4"/>
<evidence type="ECO:0000256" key="6">
    <source>
        <dbReference type="ARBA" id="ARBA00022723"/>
    </source>
</evidence>
<dbReference type="GO" id="GO:0019373">
    <property type="term" value="P:epoxygenase P450 pathway"/>
    <property type="evidence" value="ECO:0007669"/>
    <property type="project" value="TreeGrafter"/>
</dbReference>
<comment type="subcellular location">
    <subcellularLocation>
        <location evidence="3">Endoplasmic reticulum membrane</location>
        <topology evidence="3">Peripheral membrane protein</topology>
    </subcellularLocation>
    <subcellularLocation>
        <location evidence="2">Microsome membrane</location>
        <topology evidence="2">Peripheral membrane protein</topology>
    </subcellularLocation>
</comment>
<evidence type="ECO:0000256" key="3">
    <source>
        <dbReference type="ARBA" id="ARBA00004406"/>
    </source>
</evidence>
<dbReference type="Pfam" id="PF00067">
    <property type="entry name" value="p450"/>
    <property type="match status" value="1"/>
</dbReference>
<dbReference type="GO" id="GO:0020037">
    <property type="term" value="F:heme binding"/>
    <property type="evidence" value="ECO:0007669"/>
    <property type="project" value="InterPro"/>
</dbReference>
<dbReference type="GO" id="GO:0006805">
    <property type="term" value="P:xenobiotic metabolic process"/>
    <property type="evidence" value="ECO:0007669"/>
    <property type="project" value="TreeGrafter"/>
</dbReference>
<dbReference type="InterPro" id="IPR036396">
    <property type="entry name" value="Cyt_P450_sf"/>
</dbReference>
<dbReference type="GO" id="GO:0008392">
    <property type="term" value="F:arachidonate epoxygenase activity"/>
    <property type="evidence" value="ECO:0007669"/>
    <property type="project" value="TreeGrafter"/>
</dbReference>
<evidence type="ECO:0000256" key="8">
    <source>
        <dbReference type="ARBA" id="ARBA00022848"/>
    </source>
</evidence>
<comment type="caution">
    <text evidence="17">The sequence shown here is derived from an EMBL/GenBank/DDBJ whole genome shotgun (WGS) entry which is preliminary data.</text>
</comment>
<feature type="compositionally biased region" description="Basic and acidic residues" evidence="15">
    <location>
        <begin position="385"/>
        <end position="395"/>
    </location>
</feature>
<dbReference type="PRINTS" id="PR00463">
    <property type="entry name" value="EP450I"/>
</dbReference>
<comment type="cofactor">
    <cofactor evidence="1 13">
        <name>heme</name>
        <dbReference type="ChEBI" id="CHEBI:30413"/>
    </cofactor>
</comment>
<proteinExistence type="inferred from homology"/>
<keyword evidence="5 13" id="KW-0349">Heme</keyword>
<evidence type="ECO:0000313" key="17">
    <source>
        <dbReference type="EMBL" id="KAK4806270.1"/>
    </source>
</evidence>
<dbReference type="GO" id="GO:0016712">
    <property type="term" value="F:oxidoreductase activity, acting on paired donors, with incorporation or reduction of molecular oxygen, reduced flavin or flavoprotein as one donor, and incorporation of one atom of oxygen"/>
    <property type="evidence" value="ECO:0007669"/>
    <property type="project" value="TreeGrafter"/>
</dbReference>
<evidence type="ECO:0000313" key="18">
    <source>
        <dbReference type="Proteomes" id="UP001333110"/>
    </source>
</evidence>
<evidence type="ECO:0000256" key="11">
    <source>
        <dbReference type="ARBA" id="ARBA00023033"/>
    </source>
</evidence>
<evidence type="ECO:0000256" key="2">
    <source>
        <dbReference type="ARBA" id="ARBA00004174"/>
    </source>
</evidence>
<organism evidence="17 18">
    <name type="scientific">Mycteria americana</name>
    <name type="common">Wood stork</name>
    <dbReference type="NCBI Taxonomy" id="33587"/>
    <lineage>
        <taxon>Eukaryota</taxon>
        <taxon>Metazoa</taxon>
        <taxon>Chordata</taxon>
        <taxon>Craniata</taxon>
        <taxon>Vertebrata</taxon>
        <taxon>Euteleostomi</taxon>
        <taxon>Archelosauria</taxon>
        <taxon>Archosauria</taxon>
        <taxon>Dinosauria</taxon>
        <taxon>Saurischia</taxon>
        <taxon>Theropoda</taxon>
        <taxon>Coelurosauria</taxon>
        <taxon>Aves</taxon>
        <taxon>Neognathae</taxon>
        <taxon>Neoaves</taxon>
        <taxon>Aequornithes</taxon>
        <taxon>Ciconiiformes</taxon>
        <taxon>Ciconiidae</taxon>
        <taxon>Mycteria</taxon>
    </lineage>
</organism>
<dbReference type="GO" id="GO:0005506">
    <property type="term" value="F:iron ion binding"/>
    <property type="evidence" value="ECO:0007669"/>
    <property type="project" value="InterPro"/>
</dbReference>
<dbReference type="PANTHER" id="PTHR24300:SF424">
    <property type="entry name" value="CYTOCHROME P450"/>
    <property type="match status" value="1"/>
</dbReference>
<evidence type="ECO:0000256" key="1">
    <source>
        <dbReference type="ARBA" id="ARBA00001971"/>
    </source>
</evidence>
<evidence type="ECO:0008006" key="19">
    <source>
        <dbReference type="Google" id="ProtNLM"/>
    </source>
</evidence>
<dbReference type="SUPFAM" id="SSF48264">
    <property type="entry name" value="Cytochrome P450"/>
    <property type="match status" value="1"/>
</dbReference>
<dbReference type="FunFam" id="1.10.630.10:FF:000238">
    <property type="entry name" value="Cytochrome P450 2A6"/>
    <property type="match status" value="2"/>
</dbReference>
<evidence type="ECO:0000256" key="9">
    <source>
        <dbReference type="ARBA" id="ARBA00023002"/>
    </source>
</evidence>
<dbReference type="EMBL" id="JAUNZN010000043">
    <property type="protein sequence ID" value="KAK4806270.1"/>
    <property type="molecule type" value="Genomic_DNA"/>
</dbReference>
<keyword evidence="16" id="KW-0812">Transmembrane</keyword>
<keyword evidence="16" id="KW-1133">Transmembrane helix</keyword>
<evidence type="ECO:0000256" key="5">
    <source>
        <dbReference type="ARBA" id="ARBA00022617"/>
    </source>
</evidence>
<gene>
    <name evidence="17" type="ORF">QYF61_008456</name>
</gene>
<dbReference type="PANTHER" id="PTHR24300">
    <property type="entry name" value="CYTOCHROME P450 508A4-RELATED"/>
    <property type="match status" value="1"/>
</dbReference>
<feature type="transmembrane region" description="Helical" evidence="16">
    <location>
        <begin position="84"/>
        <end position="102"/>
    </location>
</feature>
<dbReference type="CDD" id="cd11026">
    <property type="entry name" value="CYP2"/>
    <property type="match status" value="1"/>
</dbReference>
<dbReference type="PRINTS" id="PR01957">
    <property type="entry name" value="EP450ICYP2F"/>
</dbReference>
<evidence type="ECO:0000256" key="10">
    <source>
        <dbReference type="ARBA" id="ARBA00023004"/>
    </source>
</evidence>
<evidence type="ECO:0000256" key="7">
    <source>
        <dbReference type="ARBA" id="ARBA00022824"/>
    </source>
</evidence>
<dbReference type="GO" id="GO:0005789">
    <property type="term" value="C:endoplasmic reticulum membrane"/>
    <property type="evidence" value="ECO:0007669"/>
    <property type="project" value="UniProtKB-SubCell"/>
</dbReference>
<dbReference type="InterPro" id="IPR001128">
    <property type="entry name" value="Cyt_P450"/>
</dbReference>
<evidence type="ECO:0000256" key="12">
    <source>
        <dbReference type="ARBA" id="ARBA00023136"/>
    </source>
</evidence>
<keyword evidence="7" id="KW-0256">Endoplasmic reticulum</keyword>
<reference evidence="17 18" key="1">
    <citation type="journal article" date="2023" name="J. Hered.">
        <title>Chromosome-level genome of the wood stork (Mycteria americana) provides insight into avian chromosome evolution.</title>
        <authorList>
            <person name="Flamio R. Jr."/>
            <person name="Ramstad K.M."/>
        </authorList>
    </citation>
    <scope>NUCLEOTIDE SEQUENCE [LARGE SCALE GENOMIC DNA]</scope>
    <source>
        <strain evidence="17">JAX WOST 10</strain>
    </source>
</reference>
<dbReference type="Gene3D" id="1.10.630.10">
    <property type="entry name" value="Cytochrome P450"/>
    <property type="match status" value="1"/>
</dbReference>
<accession>A0AAN7RKA4</accession>
<keyword evidence="11 14" id="KW-0503">Monooxygenase</keyword>
<keyword evidence="9 14" id="KW-0560">Oxidoreductase</keyword>